<organism evidence="7">
    <name type="scientific">marine metagenome</name>
    <dbReference type="NCBI Taxonomy" id="408172"/>
    <lineage>
        <taxon>unclassified sequences</taxon>
        <taxon>metagenomes</taxon>
        <taxon>ecological metagenomes</taxon>
    </lineage>
</organism>
<feature type="transmembrane region" description="Helical" evidence="6">
    <location>
        <begin position="140"/>
        <end position="162"/>
    </location>
</feature>
<dbReference type="SUPFAM" id="SSF103473">
    <property type="entry name" value="MFS general substrate transporter"/>
    <property type="match status" value="1"/>
</dbReference>
<keyword evidence="3 6" id="KW-0812">Transmembrane</keyword>
<dbReference type="GO" id="GO:0022857">
    <property type="term" value="F:transmembrane transporter activity"/>
    <property type="evidence" value="ECO:0007669"/>
    <property type="project" value="InterPro"/>
</dbReference>
<proteinExistence type="predicted"/>
<keyword evidence="4 6" id="KW-1133">Transmembrane helix</keyword>
<reference evidence="7" key="1">
    <citation type="submission" date="2018-05" db="EMBL/GenBank/DDBJ databases">
        <authorList>
            <person name="Lanie J.A."/>
            <person name="Ng W.-L."/>
            <person name="Kazmierczak K.M."/>
            <person name="Andrzejewski T.M."/>
            <person name="Davidsen T.M."/>
            <person name="Wayne K.J."/>
            <person name="Tettelin H."/>
            <person name="Glass J.I."/>
            <person name="Rusch D."/>
            <person name="Podicherti R."/>
            <person name="Tsui H.-C.T."/>
            <person name="Winkler M.E."/>
        </authorList>
    </citation>
    <scope>NUCLEOTIDE SEQUENCE</scope>
</reference>
<feature type="transmembrane region" description="Helical" evidence="6">
    <location>
        <begin position="168"/>
        <end position="190"/>
    </location>
</feature>
<name>A0A382I6A6_9ZZZZ</name>
<dbReference type="Pfam" id="PF07690">
    <property type="entry name" value="MFS_1"/>
    <property type="match status" value="1"/>
</dbReference>
<evidence type="ECO:0008006" key="8">
    <source>
        <dbReference type="Google" id="ProtNLM"/>
    </source>
</evidence>
<dbReference type="Gene3D" id="1.20.1250.20">
    <property type="entry name" value="MFS general substrate transporter like domains"/>
    <property type="match status" value="1"/>
</dbReference>
<feature type="non-terminal residue" evidence="7">
    <location>
        <position position="1"/>
    </location>
</feature>
<evidence type="ECO:0000256" key="4">
    <source>
        <dbReference type="ARBA" id="ARBA00022989"/>
    </source>
</evidence>
<dbReference type="EMBL" id="UINC01065290">
    <property type="protein sequence ID" value="SVB94789.1"/>
    <property type="molecule type" value="Genomic_DNA"/>
</dbReference>
<dbReference type="AlphaFoldDB" id="A0A382I6A6"/>
<feature type="transmembrane region" description="Helical" evidence="6">
    <location>
        <begin position="76"/>
        <end position="94"/>
    </location>
</feature>
<evidence type="ECO:0000256" key="5">
    <source>
        <dbReference type="ARBA" id="ARBA00023136"/>
    </source>
</evidence>
<evidence type="ECO:0000256" key="2">
    <source>
        <dbReference type="ARBA" id="ARBA00022475"/>
    </source>
</evidence>
<comment type="subcellular location">
    <subcellularLocation>
        <location evidence="1">Cell membrane</location>
        <topology evidence="1">Multi-pass membrane protein</topology>
    </subcellularLocation>
</comment>
<sequence>KFIIGNSVFAFLIATTFFNSFFGMSYIPMMPVIAVDILKVGADGQGVMMGFGGIGALGMTLFLGRIKNLRYRGQMIVLGSACFGLSLAALAVTSEQLGSYPLATLLMFAMGAVSSVYMISIMSSLQLMVPDQMRGRVMGFYGMTWSIMPLGGMYVGALAGAFGDGSTGVPTAVAIGGVMVALFAVGPVFLNKDVRNLDALIESRQAAGMSKSK</sequence>
<protein>
    <recommendedName>
        <fullName evidence="8">Major facilitator superfamily (MFS) profile domain-containing protein</fullName>
    </recommendedName>
</protein>
<evidence type="ECO:0000313" key="7">
    <source>
        <dbReference type="EMBL" id="SVB94789.1"/>
    </source>
</evidence>
<dbReference type="PANTHER" id="PTHR23513">
    <property type="entry name" value="INTEGRAL MEMBRANE EFFLUX PROTEIN-RELATED"/>
    <property type="match status" value="1"/>
</dbReference>
<dbReference type="InterPro" id="IPR036259">
    <property type="entry name" value="MFS_trans_sf"/>
</dbReference>
<evidence type="ECO:0000256" key="6">
    <source>
        <dbReference type="SAM" id="Phobius"/>
    </source>
</evidence>
<feature type="transmembrane region" description="Helical" evidence="6">
    <location>
        <begin position="7"/>
        <end position="27"/>
    </location>
</feature>
<feature type="transmembrane region" description="Helical" evidence="6">
    <location>
        <begin position="47"/>
        <end position="64"/>
    </location>
</feature>
<gene>
    <name evidence="7" type="ORF">METZ01_LOCUS247643</name>
</gene>
<evidence type="ECO:0000256" key="3">
    <source>
        <dbReference type="ARBA" id="ARBA00022692"/>
    </source>
</evidence>
<feature type="transmembrane region" description="Helical" evidence="6">
    <location>
        <begin position="100"/>
        <end position="119"/>
    </location>
</feature>
<keyword evidence="2" id="KW-1003">Cell membrane</keyword>
<dbReference type="GO" id="GO:0005886">
    <property type="term" value="C:plasma membrane"/>
    <property type="evidence" value="ECO:0007669"/>
    <property type="project" value="UniProtKB-SubCell"/>
</dbReference>
<evidence type="ECO:0000256" key="1">
    <source>
        <dbReference type="ARBA" id="ARBA00004651"/>
    </source>
</evidence>
<dbReference type="PANTHER" id="PTHR23513:SF11">
    <property type="entry name" value="STAPHYLOFERRIN A TRANSPORTER"/>
    <property type="match status" value="1"/>
</dbReference>
<keyword evidence="5 6" id="KW-0472">Membrane</keyword>
<dbReference type="InterPro" id="IPR011701">
    <property type="entry name" value="MFS"/>
</dbReference>
<accession>A0A382I6A6</accession>